<dbReference type="InterPro" id="IPR002909">
    <property type="entry name" value="IPT_dom"/>
</dbReference>
<dbReference type="EMBL" id="RSDW01000001">
    <property type="protein sequence ID" value="RSL19327.1"/>
    <property type="molecule type" value="Genomic_DNA"/>
</dbReference>
<proteinExistence type="predicted"/>
<protein>
    <recommendedName>
        <fullName evidence="1">IPT/TIG domain-containing protein</fullName>
    </recommendedName>
</protein>
<evidence type="ECO:0000313" key="3">
    <source>
        <dbReference type="Proteomes" id="UP000269669"/>
    </source>
</evidence>
<dbReference type="RefSeq" id="WP_125487561.1">
    <property type="nucleotide sequence ID" value="NZ_RSDW01000001.1"/>
</dbReference>
<feature type="domain" description="IPT/TIG" evidence="1">
    <location>
        <begin position="43"/>
        <end position="120"/>
    </location>
</feature>
<reference evidence="2 3" key="1">
    <citation type="submission" date="2018-12" db="EMBL/GenBank/DDBJ databases">
        <title>Sequencing of bacterial isolates from soil warming experiment in Harvard Forest, Massachusetts, USA.</title>
        <authorList>
            <person name="Deangelis K."/>
        </authorList>
    </citation>
    <scope>NUCLEOTIDE SEQUENCE [LARGE SCALE GENOMIC DNA]</scope>
    <source>
        <strain evidence="2 3">EB153</strain>
    </source>
</reference>
<evidence type="ECO:0000313" key="2">
    <source>
        <dbReference type="EMBL" id="RSL19327.1"/>
    </source>
</evidence>
<dbReference type="InterPro" id="IPR015943">
    <property type="entry name" value="WD40/YVTN_repeat-like_dom_sf"/>
</dbReference>
<dbReference type="PROSITE" id="PS51257">
    <property type="entry name" value="PROKAR_LIPOPROTEIN"/>
    <property type="match status" value="1"/>
</dbReference>
<evidence type="ECO:0000259" key="1">
    <source>
        <dbReference type="Pfam" id="PF01833"/>
    </source>
</evidence>
<feature type="domain" description="IPT/TIG" evidence="1">
    <location>
        <begin position="310"/>
        <end position="392"/>
    </location>
</feature>
<dbReference type="InterPro" id="IPR013783">
    <property type="entry name" value="Ig-like_fold"/>
</dbReference>
<dbReference type="Gene3D" id="2.130.10.10">
    <property type="entry name" value="YVTN repeat-like/Quinoprotein amine dehydrogenase"/>
    <property type="match status" value="2"/>
</dbReference>
<keyword evidence="3" id="KW-1185">Reference proteome</keyword>
<organism evidence="2 3">
    <name type="scientific">Edaphobacter aggregans</name>
    <dbReference type="NCBI Taxonomy" id="570835"/>
    <lineage>
        <taxon>Bacteria</taxon>
        <taxon>Pseudomonadati</taxon>
        <taxon>Acidobacteriota</taxon>
        <taxon>Terriglobia</taxon>
        <taxon>Terriglobales</taxon>
        <taxon>Acidobacteriaceae</taxon>
        <taxon>Edaphobacter</taxon>
    </lineage>
</organism>
<dbReference type="InterPro" id="IPR011044">
    <property type="entry name" value="Quino_amine_DH_bsu"/>
</dbReference>
<dbReference type="OrthoDB" id="104607at2"/>
<dbReference type="Gene3D" id="2.60.40.10">
    <property type="entry name" value="Immunoglobulins"/>
    <property type="match status" value="5"/>
</dbReference>
<dbReference type="Pfam" id="PF01833">
    <property type="entry name" value="TIG"/>
    <property type="match status" value="4"/>
</dbReference>
<dbReference type="InterPro" id="IPR014756">
    <property type="entry name" value="Ig_E-set"/>
</dbReference>
<accession>A0A3R9R6T7</accession>
<feature type="domain" description="IPT/TIG" evidence="1">
    <location>
        <begin position="1552"/>
        <end position="1610"/>
    </location>
</feature>
<comment type="caution">
    <text evidence="2">The sequence shown here is derived from an EMBL/GenBank/DDBJ whole genome shotgun (WGS) entry which is preliminary data.</text>
</comment>
<dbReference type="SUPFAM" id="SSF81296">
    <property type="entry name" value="E set domains"/>
    <property type="match status" value="5"/>
</dbReference>
<feature type="domain" description="IPT/TIG" evidence="1">
    <location>
        <begin position="220"/>
        <end position="302"/>
    </location>
</feature>
<gene>
    <name evidence="2" type="ORF">EDE15_4990</name>
</gene>
<sequence length="1622" mass="164721">MKTWLLSPIRLGLYCVIFCLAIVGCGGPGSSQNSSPPVVPLAIQSITPSSVPVGSAPLTITISGTGFTTSSLVTVNGTQVPTVYVSAAQLQATIPAGQIASGTQLQVGVANGAGSATGTTVTLVVDNPAPVLQGVAPSTIVAGTSSASLTLTGSGFVPTSIASFNGSTRTTTFTNGTQVTVSLTAADLAVAANATITVTNSAPGGGTSSGQQLNIVNPLPTLKFVSPSSIPAGSQATSIDIVGTNFLPTAIVFWNNTTLTSTYISSTELNATVPATSLATGATASVTVANPVPGGGVSAPFNLSVVSPKPVLNSILPGNVSTGSASATINLTGSGFETNSVVQWNGSARPTTFVSMTSLQVTLSSADLMNSGTGKLTVTNPVPGGGSSSASTLNITSFPIPAIQAITLSAQAAAGCSTIQATITGTNLASGDTVQLNGVSLRASQIYVPTANNYGLLVSLPASAIPQSGPLNFTVSNNFFSPAVSDPYTLPVTTPAIVALCSSPAPANVYANTSFTVSLTAAEINSTIVPTVSLGALPIGITLTSPGWISIPTSGVALTFMASASVVPGTYSIPITGQAGSLSLTGSISLNVQSGLPPNFFFSQPLFRELGVPIGGSNQIQFNAIANGADYNIVPSISGLPPGTTATVTPSTIIPGQSVTVVITASSTAPASRNVSVTLTGTPVVPVSSSQIAFLVDVTPAPGSLPGNRTDFVSIGGTPYSVVYDRPMNLIFASNPSWNRIDIISNKTHLLQQSIAVRGPQALDVSQDGSTLWIGTNSQQVFAMDTTTFALTRYQLPPISGGSWEDNQLLALADGTLLLDVSPAAGDGIWINAVWTPGTNQVTVLGSTDYFNLRSGDGTKAYGTTYASGYTSVVYSVATKALTNLPLIGQGYNLVAVNQDGSRLVGGDNGLYDGSAQPIGKLPAYLSSFSFPEYGATVFSPDGTTLYQIASGGGSFIATIDVASLSLKGLAPALATLPNGVSETPVETSGVSVDNTGMLIGIQTYGVGFDDSTFFQTFGANTSEPGPPVLLSPRAGPLSGGTVSGLYGAYDLTPDVWYGPNRGTASLSASNTLTVTSPPGNANGPVNLKYIYPSGAEVFTPQAFSYSAYPQYSILSGASPDGGVAGRISGYGMPADASGGTITIGGRAATITTTVGQYPPYTGEAFPSTYLDYTIPSGNPGFADLAITTPIGNGVLPKAVFYAKSVTDYNSADTFTDVLYDSVRQQVYLSTNDHIDVFSMISNQWLTPLKPATLGAQSQFRGLALTPDGSQLLAANMLDNSLGVISPDNPSQTFAIAIPAAQSGGTGCGTGPFSVSALAGNRAFVTSGLPTGIGGCPYENTLYVANLQTRTIATAASLSIPQELYCASWPPNAAGTTEASADGSLSIVGTYQGGTCFYSTVSNSFTYGHAGALNYYGVSIAGDGTIAAVGNAFSDALGNMVGSVARPAVLYSGITVTPYPLNNYPPNTLQRPRLNAAGSLYYWAYPNFFDIIDVSTGILRLRFSLAETVQNVETPIAIDQGGRQIFLITDKGLTVVDLGSAPLSVGHLSLSTASAGTQVQIRGSGFQSGITVTVGGQAATVSFNDENTLTITIPAQSSGIKDLKLTNSDGSTYVLQSAIAVP</sequence>
<dbReference type="SUPFAM" id="SSF50969">
    <property type="entry name" value="YVTN repeat-like/Quinoprotein amine dehydrogenase"/>
    <property type="match status" value="2"/>
</dbReference>
<dbReference type="Proteomes" id="UP000269669">
    <property type="component" value="Unassembled WGS sequence"/>
</dbReference>
<name>A0A3R9R6T7_9BACT</name>